<protein>
    <submittedName>
        <fullName evidence="1">Uncharacterized protein</fullName>
    </submittedName>
</protein>
<evidence type="ECO:0000313" key="2">
    <source>
        <dbReference type="Proteomes" id="UP000501076"/>
    </source>
</evidence>
<keyword evidence="1" id="KW-0614">Plasmid</keyword>
<geneLocation type="plasmid" evidence="2">
    <name>pfdu301a</name>
</geneLocation>
<sequence length="490" mass="57974">MAKSTLPKYFVMEVWDEIRAHINIPDIQECFKEKDENAIIEKIYNESYVSNEIYENSFITNELEVKESLRINKKRRNQTKKRWVQSSIKDYEKGTSKKLKELRLEYEELTYFYEEKAKSNLVHKFLGENPQDIIEETIHQLKSWCDDPNSYLANYPYILEKSNSQIEKALTADITVLLGDLLLRKYNGKIQDVIVEKPYSYVDHPVFSEVRGKLELEEELTEDENVKHYYNDYNVTPDYNAQMIVESEYAQQKQVGVLDKTDERIFAEVLNHRNGLFATKRKIFVEVGKIIKALYKSDNLNTYKLVAERLVKMRNVSFNIITKDRYLAFGLFDYVDVRDEDGVWMAEITVNEQIYQEYLNKQTIRMYKAVIQKFELPISRILIFALQKERFLGKDDQPNKQVYPYIFFLAKVRFKNKNRKENYKLIESSLQEMVNNGICIKEFKRVGDSFHIEYIPITEYEVEDLLDSSPKVKEIIGLTSPSQLLENATN</sequence>
<gene>
    <name evidence="1" type="ORF">FDZ14_32205</name>
</gene>
<organism evidence="1 2">
    <name type="scientific">Priestia megaterium</name>
    <name type="common">Bacillus megaterium</name>
    <dbReference type="NCBI Taxonomy" id="1404"/>
    <lineage>
        <taxon>Bacteria</taxon>
        <taxon>Bacillati</taxon>
        <taxon>Bacillota</taxon>
        <taxon>Bacilli</taxon>
        <taxon>Bacillales</taxon>
        <taxon>Bacillaceae</taxon>
        <taxon>Priestia</taxon>
    </lineage>
</organism>
<dbReference type="AlphaFoldDB" id="A0A6M6EB44"/>
<dbReference type="RefSeq" id="WP_171778752.1">
    <property type="nucleotide sequence ID" value="NZ_CP045273.1"/>
</dbReference>
<accession>A0A6M6EB44</accession>
<proteinExistence type="predicted"/>
<evidence type="ECO:0000313" key="1">
    <source>
        <dbReference type="EMBL" id="QJX80755.1"/>
    </source>
</evidence>
<dbReference type="Proteomes" id="UP000501076">
    <property type="component" value="Plasmid pFDU301A"/>
</dbReference>
<dbReference type="EMBL" id="CP045273">
    <property type="protein sequence ID" value="QJX80755.1"/>
    <property type="molecule type" value="Genomic_DNA"/>
</dbReference>
<reference evidence="1 2" key="1">
    <citation type="submission" date="2019-10" db="EMBL/GenBank/DDBJ databases">
        <title>Complete genome sequences for adaption low water activity.</title>
        <authorList>
            <person name="Zhao L."/>
            <person name="Zhong J."/>
        </authorList>
    </citation>
    <scope>NUCLEOTIDE SEQUENCE [LARGE SCALE GENOMIC DNA]</scope>
    <source>
        <strain evidence="1 2">FDU301</strain>
        <plasmid evidence="2">pfdu301a</plasmid>
    </source>
</reference>
<name>A0A6M6EB44_PRIMG</name>